<evidence type="ECO:0000313" key="2">
    <source>
        <dbReference type="Proteomes" id="UP001199644"/>
    </source>
</evidence>
<evidence type="ECO:0000313" key="1">
    <source>
        <dbReference type="EMBL" id="MCH3853063.1"/>
    </source>
</evidence>
<dbReference type="RefSeq" id="WP_240381753.1">
    <property type="nucleotide sequence ID" value="NZ_JAJUOL010000626.1"/>
</dbReference>
<proteinExistence type="predicted"/>
<dbReference type="Proteomes" id="UP001199644">
    <property type="component" value="Unassembled WGS sequence"/>
</dbReference>
<sequence>VGMFGFDIEDKSFWEIGIVEIKKLIDEFMRLK</sequence>
<name>A0AAW5EJL9_CAMJU</name>
<organism evidence="1 2">
    <name type="scientific">Campylobacter jejuni</name>
    <dbReference type="NCBI Taxonomy" id="197"/>
    <lineage>
        <taxon>Bacteria</taxon>
        <taxon>Pseudomonadati</taxon>
        <taxon>Campylobacterota</taxon>
        <taxon>Epsilonproteobacteria</taxon>
        <taxon>Campylobacterales</taxon>
        <taxon>Campylobacteraceae</taxon>
        <taxon>Campylobacter</taxon>
    </lineage>
</organism>
<accession>A0AAW5EJL9</accession>
<protein>
    <submittedName>
        <fullName evidence="1">Uncharacterized protein</fullName>
    </submittedName>
</protein>
<comment type="caution">
    <text evidence="1">The sequence shown here is derived from an EMBL/GenBank/DDBJ whole genome shotgun (WGS) entry which is preliminary data.</text>
</comment>
<reference evidence="1" key="1">
    <citation type="submission" date="2021-12" db="EMBL/GenBank/DDBJ databases">
        <title>Prevalence of phenicol resistance gene fexA in Campylobacter isolated from poultry supply chain.</title>
        <authorList>
            <person name="Tang B."/>
            <person name="Zheng X."/>
            <person name="Lin J."/>
            <person name="Lin R."/>
            <person name="Yang H."/>
            <person name="Shen Z."/>
            <person name="Xia F."/>
        </authorList>
    </citation>
    <scope>NUCLEOTIDE SEQUENCE</scope>
    <source>
        <strain evidence="1">CJHN2011004</strain>
    </source>
</reference>
<feature type="non-terminal residue" evidence="1">
    <location>
        <position position="1"/>
    </location>
</feature>
<dbReference type="EMBL" id="JAJUOL010000626">
    <property type="protein sequence ID" value="MCH3853063.1"/>
    <property type="molecule type" value="Genomic_DNA"/>
</dbReference>
<dbReference type="AlphaFoldDB" id="A0AAW5EJL9"/>
<gene>
    <name evidence="1" type="ORF">LZC39_13280</name>
</gene>